<evidence type="ECO:0000256" key="1">
    <source>
        <dbReference type="SAM" id="Phobius"/>
    </source>
</evidence>
<dbReference type="EMBL" id="CP076022">
    <property type="protein sequence ID" value="QWC10004.1"/>
    <property type="molecule type" value="Genomic_DNA"/>
</dbReference>
<feature type="transmembrane region" description="Helical" evidence="1">
    <location>
        <begin position="20"/>
        <end position="40"/>
    </location>
</feature>
<accession>A0A975M584</accession>
<feature type="transmembrane region" description="Helical" evidence="1">
    <location>
        <begin position="46"/>
        <end position="67"/>
    </location>
</feature>
<protein>
    <recommendedName>
        <fullName evidence="4">PH domain-containing protein</fullName>
    </recommendedName>
</protein>
<sequence>MNSGEQPPATTFRTRIPVRYRAVLGVLGLTAAGGSALAALEAGPLPLVTGLLIAAVFAPILMMTARISVGEDGVQIRVAALFSTQIRYREITGISAGPVTGLREGMGLRILPDGTGYLVGGPSVRIDCGSTAVVVSCTDPERLLACLGPRLEAAAGR</sequence>
<reference evidence="2 3" key="1">
    <citation type="submission" date="2021-05" db="EMBL/GenBank/DDBJ databases">
        <title>Novel species in genus Arthrobacter.</title>
        <authorList>
            <person name="Zhang G."/>
        </authorList>
    </citation>
    <scope>NUCLEOTIDE SEQUENCE [LARGE SCALE GENOMIC DNA]</scope>
    <source>
        <strain evidence="3">zg-ZUI227</strain>
    </source>
</reference>
<evidence type="ECO:0000313" key="3">
    <source>
        <dbReference type="Proteomes" id="UP000676885"/>
    </source>
</evidence>
<keyword evidence="1" id="KW-0472">Membrane</keyword>
<evidence type="ECO:0000313" key="2">
    <source>
        <dbReference type="EMBL" id="QWC10004.1"/>
    </source>
</evidence>
<dbReference type="KEGG" id="ajg:KKR91_16420"/>
<proteinExistence type="predicted"/>
<keyword evidence="3" id="KW-1185">Reference proteome</keyword>
<name>A0A975M584_9MICC</name>
<keyword evidence="1" id="KW-1133">Transmembrane helix</keyword>
<dbReference type="Proteomes" id="UP000676885">
    <property type="component" value="Chromosome"/>
</dbReference>
<gene>
    <name evidence="2" type="ORF">KKR91_16420</name>
</gene>
<organism evidence="2 3">
    <name type="scientific">Arthrobacter jiangjiafuii</name>
    <dbReference type="NCBI Taxonomy" id="2817475"/>
    <lineage>
        <taxon>Bacteria</taxon>
        <taxon>Bacillati</taxon>
        <taxon>Actinomycetota</taxon>
        <taxon>Actinomycetes</taxon>
        <taxon>Micrococcales</taxon>
        <taxon>Micrococcaceae</taxon>
        <taxon>Arthrobacter</taxon>
    </lineage>
</organism>
<evidence type="ECO:0008006" key="4">
    <source>
        <dbReference type="Google" id="ProtNLM"/>
    </source>
</evidence>
<dbReference type="AlphaFoldDB" id="A0A975M584"/>
<dbReference type="RefSeq" id="WP_210227251.1">
    <property type="nucleotide sequence ID" value="NZ_CP076022.1"/>
</dbReference>
<keyword evidence="1" id="KW-0812">Transmembrane</keyword>